<dbReference type="InterPro" id="IPR015424">
    <property type="entry name" value="PyrdxlP-dep_Trfase"/>
</dbReference>
<evidence type="ECO:0000256" key="4">
    <source>
        <dbReference type="ARBA" id="ARBA00012320"/>
    </source>
</evidence>
<dbReference type="CDD" id="cd06450">
    <property type="entry name" value="DOPA_deC_like"/>
    <property type="match status" value="1"/>
</dbReference>
<evidence type="ECO:0000256" key="7">
    <source>
        <dbReference type="ARBA" id="ARBA00022898"/>
    </source>
</evidence>
<dbReference type="InterPro" id="IPR010977">
    <property type="entry name" value="Aromatic_deC"/>
</dbReference>
<dbReference type="PANTHER" id="PTHR11999">
    <property type="entry name" value="GROUP II PYRIDOXAL-5-PHOSPHATE DECARBOXYLASE"/>
    <property type="match status" value="1"/>
</dbReference>
<proteinExistence type="inferred from homology"/>
<keyword evidence="7 10" id="KW-0663">Pyridoxal phosphate</keyword>
<dbReference type="Gene3D" id="1.20.1340.10">
    <property type="entry name" value="dopa decarboxylase, N-terminal domain"/>
    <property type="match status" value="1"/>
</dbReference>
<dbReference type="GO" id="GO:0030170">
    <property type="term" value="F:pyridoxal phosphate binding"/>
    <property type="evidence" value="ECO:0007669"/>
    <property type="project" value="InterPro"/>
</dbReference>
<name>A0AAJ7T2M4_PETMA</name>
<dbReference type="InterPro" id="IPR015421">
    <property type="entry name" value="PyrdxlP-dep_Trfase_major"/>
</dbReference>
<dbReference type="InterPro" id="IPR015422">
    <property type="entry name" value="PyrdxlP-dep_Trfase_small"/>
</dbReference>
<keyword evidence="8 11" id="KW-0456">Lyase</keyword>
<dbReference type="Gene3D" id="3.40.640.10">
    <property type="entry name" value="Type I PLP-dependent aspartate aminotransferase-like (Major domain)"/>
    <property type="match status" value="1"/>
</dbReference>
<evidence type="ECO:0000256" key="1">
    <source>
        <dbReference type="ARBA" id="ARBA00001933"/>
    </source>
</evidence>
<dbReference type="Proteomes" id="UP001318040">
    <property type="component" value="Chromosome 1"/>
</dbReference>
<keyword evidence="6" id="KW-0210">Decarboxylase</keyword>
<dbReference type="GO" id="GO:0042423">
    <property type="term" value="P:catecholamine biosynthetic process"/>
    <property type="evidence" value="ECO:0007669"/>
    <property type="project" value="UniProtKB-KW"/>
</dbReference>
<evidence type="ECO:0000313" key="13">
    <source>
        <dbReference type="Proteomes" id="UP001318040"/>
    </source>
</evidence>
<dbReference type="GO" id="GO:0004398">
    <property type="term" value="F:histidine decarboxylase activity"/>
    <property type="evidence" value="ECO:0007669"/>
    <property type="project" value="UniProtKB-EC"/>
</dbReference>
<dbReference type="PANTHER" id="PTHR11999:SF68">
    <property type="entry name" value="HISTIDINE DECARBOXYLASE"/>
    <property type="match status" value="1"/>
</dbReference>
<keyword evidence="12" id="KW-0812">Transmembrane</keyword>
<gene>
    <name evidence="14" type="primary">LOC116941860</name>
</gene>
<evidence type="ECO:0000256" key="6">
    <source>
        <dbReference type="ARBA" id="ARBA00022793"/>
    </source>
</evidence>
<dbReference type="EC" id="4.1.1.22" evidence="4"/>
<dbReference type="Pfam" id="PF00282">
    <property type="entry name" value="Pyridoxal_deC"/>
    <property type="match status" value="1"/>
</dbReference>
<dbReference type="GO" id="GO:0006548">
    <property type="term" value="P:L-histidine catabolic process"/>
    <property type="evidence" value="ECO:0007669"/>
    <property type="project" value="TreeGrafter"/>
</dbReference>
<evidence type="ECO:0000256" key="11">
    <source>
        <dbReference type="RuleBase" id="RU000382"/>
    </source>
</evidence>
<evidence type="ECO:0000256" key="12">
    <source>
        <dbReference type="SAM" id="Phobius"/>
    </source>
</evidence>
<comment type="subunit">
    <text evidence="3">Homodimer.</text>
</comment>
<dbReference type="PRINTS" id="PR00800">
    <property type="entry name" value="YHDCRBOXLASE"/>
</dbReference>
<keyword evidence="12" id="KW-1133">Transmembrane helix</keyword>
<evidence type="ECO:0000256" key="5">
    <source>
        <dbReference type="ARBA" id="ARBA00022584"/>
    </source>
</evidence>
<dbReference type="KEGG" id="pmrn:116941860"/>
<feature type="transmembrane region" description="Helical" evidence="12">
    <location>
        <begin position="21"/>
        <end position="41"/>
    </location>
</feature>
<sequence>MVKKPQPRRPLLVRRVHQPRFLWCSLITQVLYCFCTGKAMVDYIAAYLTGLRDRPVNPSVRPGYLRPLLPPGPPQQGEAWERIFEDMEQLIMPGIAHWQSPHMHGYFPALNSYPSLLGDMLATGINCVGFTWASNPASTELQIVMTDWLVDMLSLPATFRHDHPDGCGGGVIQSSVSECTMLALLAARTRALTQLRGDVSQDVGNDALLNSRLVGYTSDQAHSSVLKVSLMSLVRLRSLPTDLEFSLRGETLRRAVEEDRAQGLVPFFVCATLGTTGVCTFDNMAELGPICRQEGLWLHVDAAYVGTAFLCPELRDPLRGVEFADSFVVNPGKWMMVNLDCAVFWVADKRSLQSTFCVEPHYLQHEHSGSVTDFMHWQIPLTVRFRSLKLWFVIRSFGLDGLQEHVRRTNKLARYFESLVREDPHFEIPAKSNLGLVVFRLQGPNELTETLLRRLNQSQQLFVVPAMAGDKFIIRFVITSQFTTEADVLRDWRLVLQAATDLLQGSAAKDDASGMEICIVGREEETALDHQSQGCLEVMALARS</sequence>
<keyword evidence="12" id="KW-0472">Membrane</keyword>
<dbReference type="AlphaFoldDB" id="A0AAJ7T2M4"/>
<dbReference type="GO" id="GO:0001694">
    <property type="term" value="P:histamine biosynthetic process"/>
    <property type="evidence" value="ECO:0007669"/>
    <property type="project" value="TreeGrafter"/>
</dbReference>
<dbReference type="Gene3D" id="3.90.1150.10">
    <property type="entry name" value="Aspartate Aminotransferase, domain 1"/>
    <property type="match status" value="1"/>
</dbReference>
<dbReference type="SUPFAM" id="SSF53383">
    <property type="entry name" value="PLP-dependent transferases"/>
    <property type="match status" value="1"/>
</dbReference>
<evidence type="ECO:0000256" key="9">
    <source>
        <dbReference type="ARBA" id="ARBA00039946"/>
    </source>
</evidence>
<keyword evidence="5" id="KW-0127">Catecholamine biosynthesis</keyword>
<organism evidence="13 14">
    <name type="scientific">Petromyzon marinus</name>
    <name type="common">Sea lamprey</name>
    <dbReference type="NCBI Taxonomy" id="7757"/>
    <lineage>
        <taxon>Eukaryota</taxon>
        <taxon>Metazoa</taxon>
        <taxon>Chordata</taxon>
        <taxon>Craniata</taxon>
        <taxon>Vertebrata</taxon>
        <taxon>Cyclostomata</taxon>
        <taxon>Hyperoartia</taxon>
        <taxon>Petromyzontiformes</taxon>
        <taxon>Petromyzontidae</taxon>
        <taxon>Petromyzon</taxon>
    </lineage>
</organism>
<accession>A0AAJ7T2M4</accession>
<evidence type="ECO:0000256" key="10">
    <source>
        <dbReference type="PIRSR" id="PIRSR602129-50"/>
    </source>
</evidence>
<evidence type="ECO:0000256" key="8">
    <source>
        <dbReference type="ARBA" id="ARBA00023239"/>
    </source>
</evidence>
<evidence type="ECO:0000256" key="2">
    <source>
        <dbReference type="ARBA" id="ARBA00009533"/>
    </source>
</evidence>
<dbReference type="InterPro" id="IPR002129">
    <property type="entry name" value="PyrdxlP-dep_de-COase"/>
</dbReference>
<feature type="modified residue" description="N6-(pyridoxal phosphate)lysine" evidence="10">
    <location>
        <position position="333"/>
    </location>
</feature>
<comment type="similarity">
    <text evidence="2 11">Belongs to the group II decarboxylase family.</text>
</comment>
<evidence type="ECO:0000313" key="14">
    <source>
        <dbReference type="RefSeq" id="XP_032809058.1"/>
    </source>
</evidence>
<comment type="cofactor">
    <cofactor evidence="1 10 11">
        <name>pyridoxal 5'-phosphate</name>
        <dbReference type="ChEBI" id="CHEBI:597326"/>
    </cofactor>
</comment>
<reference evidence="14" key="1">
    <citation type="submission" date="2025-08" db="UniProtKB">
        <authorList>
            <consortium name="RefSeq"/>
        </authorList>
    </citation>
    <scope>IDENTIFICATION</scope>
    <source>
        <tissue evidence="14">Sperm</tissue>
    </source>
</reference>
<keyword evidence="13" id="KW-1185">Reference proteome</keyword>
<evidence type="ECO:0000256" key="3">
    <source>
        <dbReference type="ARBA" id="ARBA00011738"/>
    </source>
</evidence>
<dbReference type="GO" id="GO:0005737">
    <property type="term" value="C:cytoplasm"/>
    <property type="evidence" value="ECO:0007669"/>
    <property type="project" value="TreeGrafter"/>
</dbReference>
<dbReference type="RefSeq" id="XP_032809058.1">
    <property type="nucleotide sequence ID" value="XM_032953167.1"/>
</dbReference>
<dbReference type="FunFam" id="3.90.1150.10:FF:000018">
    <property type="entry name" value="Histidine decarboxylase"/>
    <property type="match status" value="1"/>
</dbReference>
<protein>
    <recommendedName>
        <fullName evidence="9">Histidine decarboxylase</fullName>
        <ecNumber evidence="4">4.1.1.22</ecNumber>
    </recommendedName>
</protein>
<dbReference type="FunFam" id="3.40.640.10:FF:000025">
    <property type="entry name" value="Histidine decarboxylase"/>
    <property type="match status" value="1"/>
</dbReference>